<feature type="transmembrane region" description="Helical" evidence="7">
    <location>
        <begin position="174"/>
        <end position="192"/>
    </location>
</feature>
<evidence type="ECO:0000256" key="5">
    <source>
        <dbReference type="ARBA" id="ARBA00022989"/>
    </source>
</evidence>
<dbReference type="Proteomes" id="UP000007488">
    <property type="component" value="Chromosome"/>
</dbReference>
<feature type="transmembrane region" description="Helical" evidence="7">
    <location>
        <begin position="12"/>
        <end position="31"/>
    </location>
</feature>
<dbReference type="InterPro" id="IPR003856">
    <property type="entry name" value="LPS_length_determ_N"/>
</dbReference>
<evidence type="ECO:0000256" key="1">
    <source>
        <dbReference type="ARBA" id="ARBA00004651"/>
    </source>
</evidence>
<evidence type="ECO:0000313" key="9">
    <source>
        <dbReference type="EMBL" id="ADY55912.1"/>
    </source>
</evidence>
<sequence length="223" mass="25165">MEIRRLLYSIIHKWWLILFFVIISGGIGYYLNIFSNQPMYGADTTLFVLNREKVEAGQALSSQDLVFGQELVKQYSEIFYSRSVISETSNKLAEYNISPEMLASMVTISSQKDSNILTVHAVSFDPEVAAITANAMAEEFTAMIRDLTKSDYISILDQAQVAQYPMPNNGVQKTFIWLMAGLVIACGIIYIIEYLNTTVRSAEEIESQLSLRVIGIIPEHDIR</sequence>
<dbReference type="GO" id="GO:0005886">
    <property type="term" value="C:plasma membrane"/>
    <property type="evidence" value="ECO:0007669"/>
    <property type="project" value="UniProtKB-SubCell"/>
</dbReference>
<evidence type="ECO:0000313" key="10">
    <source>
        <dbReference type="Proteomes" id="UP000007488"/>
    </source>
</evidence>
<proteinExistence type="inferred from homology"/>
<protein>
    <submittedName>
        <fullName evidence="9">Lipopolysaccharide biosynthesis protein</fullName>
    </submittedName>
</protein>
<keyword evidence="6 7" id="KW-0472">Membrane</keyword>
<comment type="subcellular location">
    <subcellularLocation>
        <location evidence="1">Cell membrane</location>
        <topology evidence="1">Multi-pass membrane protein</topology>
    </subcellularLocation>
</comment>
<evidence type="ECO:0000256" key="7">
    <source>
        <dbReference type="SAM" id="Phobius"/>
    </source>
</evidence>
<dbReference type="Pfam" id="PF02706">
    <property type="entry name" value="Wzz"/>
    <property type="match status" value="1"/>
</dbReference>
<dbReference type="KEGG" id="sgy:Sgly_1614"/>
<dbReference type="PANTHER" id="PTHR32309">
    <property type="entry name" value="TYROSINE-PROTEIN KINASE"/>
    <property type="match status" value="1"/>
</dbReference>
<dbReference type="STRING" id="645991.Sgly_1614"/>
<keyword evidence="10" id="KW-1185">Reference proteome</keyword>
<keyword evidence="5 7" id="KW-1133">Transmembrane helix</keyword>
<dbReference type="InterPro" id="IPR050445">
    <property type="entry name" value="Bact_polysacc_biosynth/exp"/>
</dbReference>
<dbReference type="eggNOG" id="COG3944">
    <property type="taxonomic scope" value="Bacteria"/>
</dbReference>
<evidence type="ECO:0000256" key="4">
    <source>
        <dbReference type="ARBA" id="ARBA00022692"/>
    </source>
</evidence>
<evidence type="ECO:0000259" key="8">
    <source>
        <dbReference type="Pfam" id="PF02706"/>
    </source>
</evidence>
<evidence type="ECO:0000256" key="2">
    <source>
        <dbReference type="ARBA" id="ARBA00006683"/>
    </source>
</evidence>
<evidence type="ECO:0000256" key="3">
    <source>
        <dbReference type="ARBA" id="ARBA00022475"/>
    </source>
</evidence>
<dbReference type="PANTHER" id="PTHR32309:SF13">
    <property type="entry name" value="FERRIC ENTEROBACTIN TRANSPORT PROTEIN FEPE"/>
    <property type="match status" value="1"/>
</dbReference>
<dbReference type="GO" id="GO:0004713">
    <property type="term" value="F:protein tyrosine kinase activity"/>
    <property type="evidence" value="ECO:0007669"/>
    <property type="project" value="TreeGrafter"/>
</dbReference>
<name>F0SY77_SYNGF</name>
<comment type="similarity">
    <text evidence="2">Belongs to the CpsC/CapA family.</text>
</comment>
<evidence type="ECO:0000256" key="6">
    <source>
        <dbReference type="ARBA" id="ARBA00023136"/>
    </source>
</evidence>
<accession>F0SY77</accession>
<dbReference type="AlphaFoldDB" id="F0SY77"/>
<reference evidence="9 10" key="1">
    <citation type="journal article" date="2011" name="Stand. Genomic Sci.">
        <title>Complete genome sequence of Syntrophobotulus glycolicus type strain (FlGlyR).</title>
        <authorList>
            <person name="Han C."/>
            <person name="Mwirichia R."/>
            <person name="Chertkov O."/>
            <person name="Held B."/>
            <person name="Lapidus A."/>
            <person name="Nolan M."/>
            <person name="Lucas S."/>
            <person name="Hammon N."/>
            <person name="Deshpande S."/>
            <person name="Cheng J.F."/>
            <person name="Tapia R."/>
            <person name="Goodwin L."/>
            <person name="Pitluck S."/>
            <person name="Huntemann M."/>
            <person name="Liolios K."/>
            <person name="Ivanova N."/>
            <person name="Pagani I."/>
            <person name="Mavromatis K."/>
            <person name="Ovchinikova G."/>
            <person name="Pati A."/>
            <person name="Chen A."/>
            <person name="Palaniappan K."/>
            <person name="Land M."/>
            <person name="Hauser L."/>
            <person name="Brambilla E.M."/>
            <person name="Rohde M."/>
            <person name="Spring S."/>
            <person name="Sikorski J."/>
            <person name="Goker M."/>
            <person name="Woyke T."/>
            <person name="Bristow J."/>
            <person name="Eisen J.A."/>
            <person name="Markowitz V."/>
            <person name="Hugenholtz P."/>
            <person name="Kyrpides N.C."/>
            <person name="Klenk H.P."/>
            <person name="Detter J.C."/>
        </authorList>
    </citation>
    <scope>NUCLEOTIDE SEQUENCE [LARGE SCALE GENOMIC DNA]</scope>
    <source>
        <strain evidence="10">DSM 8271 / FlGlyR</strain>
    </source>
</reference>
<dbReference type="RefSeq" id="WP_013624780.1">
    <property type="nucleotide sequence ID" value="NC_015172.1"/>
</dbReference>
<dbReference type="HOGENOM" id="CLU_082668_2_0_9"/>
<gene>
    <name evidence="9" type="ordered locus">Sgly_1614</name>
</gene>
<dbReference type="EMBL" id="CP002547">
    <property type="protein sequence ID" value="ADY55912.1"/>
    <property type="molecule type" value="Genomic_DNA"/>
</dbReference>
<reference evidence="10" key="2">
    <citation type="submission" date="2011-02" db="EMBL/GenBank/DDBJ databases">
        <title>The complete genome of Syntrophobotulus glycolicus DSM 8271.</title>
        <authorList>
            <person name="Lucas S."/>
            <person name="Copeland A."/>
            <person name="Lapidus A."/>
            <person name="Bruce D."/>
            <person name="Goodwin L."/>
            <person name="Pitluck S."/>
            <person name="Kyrpides N."/>
            <person name="Mavromatis K."/>
            <person name="Pagani I."/>
            <person name="Ivanova N."/>
            <person name="Mikhailova N."/>
            <person name="Chertkov O."/>
            <person name="Held B."/>
            <person name="Detter J.C."/>
            <person name="Tapia R."/>
            <person name="Han C."/>
            <person name="Land M."/>
            <person name="Hauser L."/>
            <person name="Markowitz V."/>
            <person name="Cheng J.-F."/>
            <person name="Hugenholtz P."/>
            <person name="Woyke T."/>
            <person name="Wu D."/>
            <person name="Spring S."/>
            <person name="Schroeder M."/>
            <person name="Brambilla E."/>
            <person name="Klenk H.-P."/>
            <person name="Eisen J.A."/>
        </authorList>
    </citation>
    <scope>NUCLEOTIDE SEQUENCE [LARGE SCALE GENOMIC DNA]</scope>
    <source>
        <strain evidence="10">DSM 8271 / FlGlyR</strain>
    </source>
</reference>
<keyword evidence="3" id="KW-1003">Cell membrane</keyword>
<organism evidence="9 10">
    <name type="scientific">Syntrophobotulus glycolicus (strain DSM 8271 / FlGlyR)</name>
    <dbReference type="NCBI Taxonomy" id="645991"/>
    <lineage>
        <taxon>Bacteria</taxon>
        <taxon>Bacillati</taxon>
        <taxon>Bacillota</taxon>
        <taxon>Clostridia</taxon>
        <taxon>Eubacteriales</taxon>
        <taxon>Desulfitobacteriaceae</taxon>
        <taxon>Syntrophobotulus</taxon>
    </lineage>
</organism>
<feature type="domain" description="Polysaccharide chain length determinant N-terminal" evidence="8">
    <location>
        <begin position="2"/>
        <end position="92"/>
    </location>
</feature>
<dbReference type="OrthoDB" id="1739227at2"/>
<keyword evidence="4 7" id="KW-0812">Transmembrane</keyword>